<reference evidence="1 2" key="1">
    <citation type="submission" date="2024-10" db="EMBL/GenBank/DDBJ databases">
        <title>Updated reference genomes for cyclostephanoid diatoms.</title>
        <authorList>
            <person name="Roberts W.R."/>
            <person name="Alverson A.J."/>
        </authorList>
    </citation>
    <scope>NUCLEOTIDE SEQUENCE [LARGE SCALE GENOMIC DNA]</scope>
    <source>
        <strain evidence="1 2">AJA010-31</strain>
    </source>
</reference>
<sequence>MMNGSKTIAAIPLFLANLNCSSSFHARHATRSFSRTTLKSSISHDQMNSKMGFDFPSIKDSIESEFKSALDKARDIDKRYGLCTEPSQQAWSVVDSLYAKMQMFQGDDTNAAAASYKMQDGESSKNTEGKSYFF</sequence>
<protein>
    <recommendedName>
        <fullName evidence="3">Plastid lipid-associated protein/fibrillin conserved domain-containing protein</fullName>
    </recommendedName>
</protein>
<name>A0ABD3N1I9_9STRA</name>
<keyword evidence="2" id="KW-1185">Reference proteome</keyword>
<dbReference type="EMBL" id="JALLPJ020001383">
    <property type="protein sequence ID" value="KAL3766590.1"/>
    <property type="molecule type" value="Genomic_DNA"/>
</dbReference>
<comment type="caution">
    <text evidence="1">The sequence shown here is derived from an EMBL/GenBank/DDBJ whole genome shotgun (WGS) entry which is preliminary data.</text>
</comment>
<gene>
    <name evidence="1" type="ORF">ACHAWO_008264</name>
</gene>
<evidence type="ECO:0008006" key="3">
    <source>
        <dbReference type="Google" id="ProtNLM"/>
    </source>
</evidence>
<evidence type="ECO:0000313" key="1">
    <source>
        <dbReference type="EMBL" id="KAL3766590.1"/>
    </source>
</evidence>
<dbReference type="Proteomes" id="UP001530400">
    <property type="component" value="Unassembled WGS sequence"/>
</dbReference>
<dbReference type="AlphaFoldDB" id="A0ABD3N1I9"/>
<proteinExistence type="predicted"/>
<organism evidence="1 2">
    <name type="scientific">Cyclotella atomus</name>
    <dbReference type="NCBI Taxonomy" id="382360"/>
    <lineage>
        <taxon>Eukaryota</taxon>
        <taxon>Sar</taxon>
        <taxon>Stramenopiles</taxon>
        <taxon>Ochrophyta</taxon>
        <taxon>Bacillariophyta</taxon>
        <taxon>Coscinodiscophyceae</taxon>
        <taxon>Thalassiosirophycidae</taxon>
        <taxon>Stephanodiscales</taxon>
        <taxon>Stephanodiscaceae</taxon>
        <taxon>Cyclotella</taxon>
    </lineage>
</organism>
<accession>A0ABD3N1I9</accession>
<evidence type="ECO:0000313" key="2">
    <source>
        <dbReference type="Proteomes" id="UP001530400"/>
    </source>
</evidence>